<comment type="caution">
    <text evidence="2">The sequence shown here is derived from an EMBL/GenBank/DDBJ whole genome shotgun (WGS) entry which is preliminary data.</text>
</comment>
<keyword evidence="1" id="KW-0472">Membrane</keyword>
<organism evidence="2 3">
    <name type="scientific">Aquimarina rubra</name>
    <dbReference type="NCBI Taxonomy" id="1920033"/>
    <lineage>
        <taxon>Bacteria</taxon>
        <taxon>Pseudomonadati</taxon>
        <taxon>Bacteroidota</taxon>
        <taxon>Flavobacteriia</taxon>
        <taxon>Flavobacteriales</taxon>
        <taxon>Flavobacteriaceae</taxon>
        <taxon>Aquimarina</taxon>
    </lineage>
</organism>
<dbReference type="Proteomes" id="UP001597319">
    <property type="component" value="Unassembled WGS sequence"/>
</dbReference>
<gene>
    <name evidence="2" type="ORF">ACFSR1_20175</name>
</gene>
<sequence>MSKTLKIILGVLVTALVTIFGIIMFGLNLMDEEDRYGDLVYFNQKVEDGDIIFRCKHSGELGQTTEFNEYGLIEKSLNKVYVWDNQNTIKQELYDWAGKGNGERVKVFRIKKSDFDINQAKLKNGTYNYLMNSNKMEFVTENY</sequence>
<accession>A0ABW5LL51</accession>
<keyword evidence="1" id="KW-1133">Transmembrane helix</keyword>
<dbReference type="RefSeq" id="WP_378294855.1">
    <property type="nucleotide sequence ID" value="NZ_JBHULE010000035.1"/>
</dbReference>
<feature type="transmembrane region" description="Helical" evidence="1">
    <location>
        <begin position="7"/>
        <end position="27"/>
    </location>
</feature>
<evidence type="ECO:0000256" key="1">
    <source>
        <dbReference type="SAM" id="Phobius"/>
    </source>
</evidence>
<keyword evidence="3" id="KW-1185">Reference proteome</keyword>
<evidence type="ECO:0008006" key="4">
    <source>
        <dbReference type="Google" id="ProtNLM"/>
    </source>
</evidence>
<proteinExistence type="predicted"/>
<dbReference type="EMBL" id="JBHULE010000035">
    <property type="protein sequence ID" value="MFD2565006.1"/>
    <property type="molecule type" value="Genomic_DNA"/>
</dbReference>
<reference evidence="3" key="1">
    <citation type="journal article" date="2019" name="Int. J. Syst. Evol. Microbiol.">
        <title>The Global Catalogue of Microorganisms (GCM) 10K type strain sequencing project: providing services to taxonomists for standard genome sequencing and annotation.</title>
        <authorList>
            <consortium name="The Broad Institute Genomics Platform"/>
            <consortium name="The Broad Institute Genome Sequencing Center for Infectious Disease"/>
            <person name="Wu L."/>
            <person name="Ma J."/>
        </authorList>
    </citation>
    <scope>NUCLEOTIDE SEQUENCE [LARGE SCALE GENOMIC DNA]</scope>
    <source>
        <strain evidence="3">KCTC 52274</strain>
    </source>
</reference>
<evidence type="ECO:0000313" key="2">
    <source>
        <dbReference type="EMBL" id="MFD2565006.1"/>
    </source>
</evidence>
<evidence type="ECO:0000313" key="3">
    <source>
        <dbReference type="Proteomes" id="UP001597319"/>
    </source>
</evidence>
<protein>
    <recommendedName>
        <fullName evidence="4">DUF5412 domain-containing protein</fullName>
    </recommendedName>
</protein>
<keyword evidence="1" id="KW-0812">Transmembrane</keyword>
<name>A0ABW5LL51_9FLAO</name>